<dbReference type="GO" id="GO:0016407">
    <property type="term" value="F:acetyltransferase activity"/>
    <property type="evidence" value="ECO:0007669"/>
    <property type="project" value="InterPro"/>
</dbReference>
<dbReference type="PANTHER" id="PTHR11786">
    <property type="entry name" value="N-HYDROXYARYLAMINE O-ACETYLTRANSFERASE"/>
    <property type="match status" value="1"/>
</dbReference>
<protein>
    <submittedName>
        <fullName evidence="3">Arylamine N-acetyltransferase 2</fullName>
    </submittedName>
</protein>
<keyword evidence="2" id="KW-0808">Transferase</keyword>
<dbReference type="PRINTS" id="PR01543">
    <property type="entry name" value="ANATRNSFRASE"/>
</dbReference>
<keyword evidence="2" id="KW-0012">Acyltransferase</keyword>
<dbReference type="SUPFAM" id="SSF54001">
    <property type="entry name" value="Cysteine proteinases"/>
    <property type="match status" value="1"/>
</dbReference>
<dbReference type="InterPro" id="IPR053710">
    <property type="entry name" value="Arylamine_NAT_domain_sf"/>
</dbReference>
<accession>A0A8K0SQG7</accession>
<evidence type="ECO:0000256" key="1">
    <source>
        <dbReference type="ARBA" id="ARBA00006547"/>
    </source>
</evidence>
<reference evidence="3" key="1">
    <citation type="journal article" date="2021" name="Nat. Commun.">
        <title>Genetic determinants of endophytism in the Arabidopsis root mycobiome.</title>
        <authorList>
            <person name="Mesny F."/>
            <person name="Miyauchi S."/>
            <person name="Thiergart T."/>
            <person name="Pickel B."/>
            <person name="Atanasova L."/>
            <person name="Karlsson M."/>
            <person name="Huettel B."/>
            <person name="Barry K.W."/>
            <person name="Haridas S."/>
            <person name="Chen C."/>
            <person name="Bauer D."/>
            <person name="Andreopoulos W."/>
            <person name="Pangilinan J."/>
            <person name="LaButti K."/>
            <person name="Riley R."/>
            <person name="Lipzen A."/>
            <person name="Clum A."/>
            <person name="Drula E."/>
            <person name="Henrissat B."/>
            <person name="Kohler A."/>
            <person name="Grigoriev I.V."/>
            <person name="Martin F.M."/>
            <person name="Hacquard S."/>
        </authorList>
    </citation>
    <scope>NUCLEOTIDE SEQUENCE</scope>
    <source>
        <strain evidence="3">MPI-CAGE-CH-0235</strain>
    </source>
</reference>
<dbReference type="Pfam" id="PF00797">
    <property type="entry name" value="Acetyltransf_2"/>
    <property type="match status" value="1"/>
</dbReference>
<comment type="caution">
    <text evidence="3">The sequence shown here is derived from an EMBL/GenBank/DDBJ whole genome shotgun (WGS) entry which is preliminary data.</text>
</comment>
<name>A0A8K0SQG7_9HYPO</name>
<keyword evidence="4" id="KW-1185">Reference proteome</keyword>
<comment type="similarity">
    <text evidence="1 2">Belongs to the arylamine N-acetyltransferase family.</text>
</comment>
<dbReference type="AlphaFoldDB" id="A0A8K0SQG7"/>
<dbReference type="PANTHER" id="PTHR11786:SF0">
    <property type="entry name" value="ARYLAMINE N-ACETYLTRANSFERASE 4-RELATED"/>
    <property type="match status" value="1"/>
</dbReference>
<dbReference type="Gene3D" id="3.30.2140.20">
    <property type="match status" value="1"/>
</dbReference>
<dbReference type="EMBL" id="JAGPNK010000011">
    <property type="protein sequence ID" value="KAH7311330.1"/>
    <property type="molecule type" value="Genomic_DNA"/>
</dbReference>
<evidence type="ECO:0000313" key="4">
    <source>
        <dbReference type="Proteomes" id="UP000813444"/>
    </source>
</evidence>
<organism evidence="3 4">
    <name type="scientific">Stachybotrys elegans</name>
    <dbReference type="NCBI Taxonomy" id="80388"/>
    <lineage>
        <taxon>Eukaryota</taxon>
        <taxon>Fungi</taxon>
        <taxon>Dikarya</taxon>
        <taxon>Ascomycota</taxon>
        <taxon>Pezizomycotina</taxon>
        <taxon>Sordariomycetes</taxon>
        <taxon>Hypocreomycetidae</taxon>
        <taxon>Hypocreales</taxon>
        <taxon>Stachybotryaceae</taxon>
        <taxon>Stachybotrys</taxon>
    </lineage>
</organism>
<evidence type="ECO:0000256" key="2">
    <source>
        <dbReference type="RuleBase" id="RU003452"/>
    </source>
</evidence>
<dbReference type="InterPro" id="IPR038765">
    <property type="entry name" value="Papain-like_cys_pep_sf"/>
</dbReference>
<gene>
    <name evidence="3" type="ORF">B0I35DRAFT_411546</name>
</gene>
<dbReference type="InterPro" id="IPR001447">
    <property type="entry name" value="Arylamine_N-AcTrfase"/>
</dbReference>
<evidence type="ECO:0000313" key="3">
    <source>
        <dbReference type="EMBL" id="KAH7311330.1"/>
    </source>
</evidence>
<dbReference type="OrthoDB" id="10260017at2759"/>
<dbReference type="Proteomes" id="UP000813444">
    <property type="component" value="Unassembled WGS sequence"/>
</dbReference>
<proteinExistence type="inferred from homology"/>
<sequence>MLLSHLCLRSRAFPPFSASNRFISTTRTLSSNRPKYTDLQVAQYFDRIHLATSQRIFSVDSLTSAEKLAYLTLLKKHHLVAVPYENLQAHYSWHKGLGVSPTRLFRKIVGHGRGGWCFETNQFLNTVLISLGFDAVLAGSRVFEPLNNRYGGLIHCVNLVDIDGVQYMLDVGFGGYGPPRPIPLLEEPELMSAIGTKTLQHVGPRAEMRLVRQAIPQQLDQNRRLWVYQFRPDASQDWMSMCCFNAEFEFLPEDIEILNTHGMSRTCFASRELLIQRFTTSNERLDAPGSRNMEKTMDGELDGSLVLYQNRLKWRKEGDLKLDLKFKNETERVEALEHFFGIVLEDEEREGIRGTVGEIRESWFQAAFNSESI</sequence>